<keyword evidence="1" id="KW-0614">Plasmid</keyword>
<dbReference type="Proteomes" id="UP000663629">
    <property type="component" value="Plasmid p2"/>
</dbReference>
<accession>A0ABX7JP98</accession>
<evidence type="ECO:0000313" key="2">
    <source>
        <dbReference type="Proteomes" id="UP000663629"/>
    </source>
</evidence>
<proteinExistence type="predicted"/>
<gene>
    <name evidence="1" type="ORF">JWJ88_21335</name>
</gene>
<name>A0ABX7JP98_9RHOB</name>
<evidence type="ECO:0008006" key="3">
    <source>
        <dbReference type="Google" id="ProtNLM"/>
    </source>
</evidence>
<reference evidence="1 2" key="1">
    <citation type="submission" date="2021-02" db="EMBL/GenBank/DDBJ databases">
        <title>Paracoccus methylovroum sp.nov., a new methanol and methylamine utilizing methylotrophic denitrifer.</title>
        <authorList>
            <person name="Timsy T."/>
            <person name="Behrendt U."/>
            <person name="Ulrich A."/>
            <person name="Spanner T."/>
            <person name="Foesel B.U."/>
            <person name="Horn M.A."/>
            <person name="Kolb S."/>
        </authorList>
    </citation>
    <scope>NUCLEOTIDE SEQUENCE [LARGE SCALE GENOMIC DNA]</scope>
    <source>
        <strain evidence="1 2">H4-D09</strain>
        <plasmid evidence="1 2">p2</plasmid>
    </source>
</reference>
<dbReference type="EMBL" id="CP070372">
    <property type="protein sequence ID" value="QRZ16091.1"/>
    <property type="molecule type" value="Genomic_DNA"/>
</dbReference>
<organism evidence="1 2">
    <name type="scientific">Paracoccus methylovorus</name>
    <dbReference type="NCBI Taxonomy" id="2812658"/>
    <lineage>
        <taxon>Bacteria</taxon>
        <taxon>Pseudomonadati</taxon>
        <taxon>Pseudomonadota</taxon>
        <taxon>Alphaproteobacteria</taxon>
        <taxon>Rhodobacterales</taxon>
        <taxon>Paracoccaceae</taxon>
        <taxon>Paracoccus</taxon>
    </lineage>
</organism>
<evidence type="ECO:0000313" key="1">
    <source>
        <dbReference type="EMBL" id="QRZ16091.1"/>
    </source>
</evidence>
<sequence>MSARPIFGLTVLQCEGLMSDATIMRPRRQAPEYVATPDMAAFTIGQIAITALREDGALSVEILRRHLVRVASGHDDAVAARVSPDMALGALRYIEASLQNTVA</sequence>
<protein>
    <recommendedName>
        <fullName evidence="3">Gene transfer agent family protein</fullName>
    </recommendedName>
</protein>
<keyword evidence="2" id="KW-1185">Reference proteome</keyword>
<geneLocation type="plasmid" evidence="1 2">
    <name>p2</name>
</geneLocation>